<proteinExistence type="predicted"/>
<keyword evidence="4" id="KW-1185">Reference proteome</keyword>
<dbReference type="GO" id="GO:0004045">
    <property type="term" value="F:peptidyl-tRNA hydrolase activity"/>
    <property type="evidence" value="ECO:0007669"/>
    <property type="project" value="UniProtKB-EC"/>
</dbReference>
<dbReference type="PANTHER" id="PTHR47814:SF1">
    <property type="entry name" value="PEPTIDYL-TRNA HYDROLASE ARFB"/>
    <property type="match status" value="1"/>
</dbReference>
<dbReference type="EC" id="3.1.1.29" evidence="3"/>
<dbReference type="Proteomes" id="UP000746503">
    <property type="component" value="Unassembled WGS sequence"/>
</dbReference>
<protein>
    <submittedName>
        <fullName evidence="3">Aminoacyl-tRNA hydrolase</fullName>
        <ecNumber evidence="3">3.1.1.29</ecNumber>
    </submittedName>
</protein>
<gene>
    <name evidence="3" type="primary">arfB</name>
    <name evidence="3" type="ORF">HCJ92_06840</name>
</gene>
<comment type="caution">
    <text evidence="3">The sequence shown here is derived from an EMBL/GenBank/DDBJ whole genome shotgun (WGS) entry which is preliminary data.</text>
</comment>
<dbReference type="NCBIfam" id="NF006718">
    <property type="entry name" value="PRK09256.1"/>
    <property type="match status" value="1"/>
</dbReference>
<feature type="domain" description="Prokaryotic-type class I peptide chain release factors" evidence="2">
    <location>
        <begin position="24"/>
        <end position="147"/>
    </location>
</feature>
<dbReference type="SUPFAM" id="SSF110916">
    <property type="entry name" value="Peptidyl-tRNA hydrolase domain-like"/>
    <property type="match status" value="1"/>
</dbReference>
<dbReference type="RefSeq" id="WP_167932534.1">
    <property type="nucleotide sequence ID" value="NZ_JAAVJB010000032.1"/>
</dbReference>
<evidence type="ECO:0000256" key="1">
    <source>
        <dbReference type="SAM" id="MobiDB-lite"/>
    </source>
</evidence>
<dbReference type="EMBL" id="JAAVJB010000032">
    <property type="protein sequence ID" value="NJP66014.1"/>
    <property type="molecule type" value="Genomic_DNA"/>
</dbReference>
<dbReference type="InterPro" id="IPR000352">
    <property type="entry name" value="Pep_chain_release_fac_I"/>
</dbReference>
<feature type="region of interest" description="Disordered" evidence="1">
    <location>
        <begin position="112"/>
        <end position="153"/>
    </location>
</feature>
<accession>A0ABX1AFW3</accession>
<reference evidence="3 4" key="1">
    <citation type="submission" date="2020-03" db="EMBL/GenBank/DDBJ databases">
        <title>Draft genome of Streptomyces sp. ventii, isolated from the Axial Seamount in the Pacific Ocean, and resequencing of the two type strains Streptomyces lonarensis strain NCL 716 and Streptomyces bohaiensis strain 11A07.</title>
        <authorList>
            <person name="Loughran R.M."/>
            <person name="Pfannmuller K.M."/>
            <person name="Wasson B.J."/>
            <person name="Deadmond M.C."/>
            <person name="Paddock B.E."/>
            <person name="Koyack M.J."/>
            <person name="Gallegos D.A."/>
            <person name="Mitchell E.A."/>
            <person name="Ushijima B."/>
            <person name="Saw J.H."/>
            <person name="Mcphail K.L."/>
            <person name="Videau P."/>
        </authorList>
    </citation>
    <scope>NUCLEOTIDE SEQUENCE [LARGE SCALE GENOMIC DNA]</scope>
    <source>
        <strain evidence="4">5675061</strain>
    </source>
</reference>
<sequence length="153" mass="16715">MPGPYVIAAAPVDGSGRAGGPLYLPEAELSWRFSRSSGPGGQHVNTSDSRVELSFDLAATGALPEALRERALERLAGRLRGGVLTVRVSTFRSQWRNREEAARRMAALLAEAVAPPPRARRSRKVSRGSNERRLRQKKARGDVKRGRTGDGWD</sequence>
<organism evidence="3 4">
    <name type="scientific">Streptomyces spiramenti</name>
    <dbReference type="NCBI Taxonomy" id="2720606"/>
    <lineage>
        <taxon>Bacteria</taxon>
        <taxon>Bacillati</taxon>
        <taxon>Actinomycetota</taxon>
        <taxon>Actinomycetes</taxon>
        <taxon>Kitasatosporales</taxon>
        <taxon>Streptomycetaceae</taxon>
        <taxon>Streptomyces</taxon>
    </lineage>
</organism>
<evidence type="ECO:0000313" key="3">
    <source>
        <dbReference type="EMBL" id="NJP66014.1"/>
    </source>
</evidence>
<dbReference type="PANTHER" id="PTHR47814">
    <property type="entry name" value="PEPTIDYL-TRNA HYDROLASE ARFB"/>
    <property type="match status" value="1"/>
</dbReference>
<evidence type="ECO:0000259" key="2">
    <source>
        <dbReference type="Pfam" id="PF00472"/>
    </source>
</evidence>
<dbReference type="Gene3D" id="3.30.160.20">
    <property type="match status" value="1"/>
</dbReference>
<name>A0ABX1AFW3_9ACTN</name>
<keyword evidence="3" id="KW-0378">Hydrolase</keyword>
<evidence type="ECO:0000313" key="4">
    <source>
        <dbReference type="Proteomes" id="UP000746503"/>
    </source>
</evidence>
<dbReference type="Pfam" id="PF00472">
    <property type="entry name" value="RF-1"/>
    <property type="match status" value="1"/>
</dbReference>
<feature type="compositionally biased region" description="Basic and acidic residues" evidence="1">
    <location>
        <begin position="129"/>
        <end position="153"/>
    </location>
</feature>